<organism evidence="1 2">
    <name type="scientific">Peronosclerospora sorghi</name>
    <dbReference type="NCBI Taxonomy" id="230839"/>
    <lineage>
        <taxon>Eukaryota</taxon>
        <taxon>Sar</taxon>
        <taxon>Stramenopiles</taxon>
        <taxon>Oomycota</taxon>
        <taxon>Peronosporomycetes</taxon>
        <taxon>Peronosporales</taxon>
        <taxon>Peronosporaceae</taxon>
        <taxon>Peronosclerospora</taxon>
    </lineage>
</organism>
<reference evidence="1 2" key="1">
    <citation type="journal article" date="2022" name="bioRxiv">
        <title>The genome of the oomycete Peronosclerospora sorghi, a cosmopolitan pathogen of maize and sorghum, is inflated with dispersed pseudogenes.</title>
        <authorList>
            <person name="Fletcher K."/>
            <person name="Martin F."/>
            <person name="Isakeit T."/>
            <person name="Cavanaugh K."/>
            <person name="Magill C."/>
            <person name="Michelmore R."/>
        </authorList>
    </citation>
    <scope>NUCLEOTIDE SEQUENCE [LARGE SCALE GENOMIC DNA]</scope>
    <source>
        <strain evidence="1">P6</strain>
    </source>
</reference>
<dbReference type="Proteomes" id="UP001163321">
    <property type="component" value="Chromosome 12"/>
</dbReference>
<dbReference type="EMBL" id="CM047591">
    <property type="protein sequence ID" value="KAI9918636.1"/>
    <property type="molecule type" value="Genomic_DNA"/>
</dbReference>
<proteinExistence type="predicted"/>
<evidence type="ECO:0000313" key="1">
    <source>
        <dbReference type="EMBL" id="KAI9918636.1"/>
    </source>
</evidence>
<name>A0ACC0WLP3_9STRA</name>
<protein>
    <submittedName>
        <fullName evidence="1">Uncharacterized protein</fullName>
    </submittedName>
</protein>
<evidence type="ECO:0000313" key="2">
    <source>
        <dbReference type="Proteomes" id="UP001163321"/>
    </source>
</evidence>
<sequence>MEEGKVMEQGTFETLSPPGRSSHLGSFLEASREHCIRTARPASCDRANPNASMACSMSLTVTCTQVKRSKVFQNLFHESDSAHYVR</sequence>
<comment type="caution">
    <text evidence="1">The sequence shown here is derived from an EMBL/GenBank/DDBJ whole genome shotgun (WGS) entry which is preliminary data.</text>
</comment>
<keyword evidence="2" id="KW-1185">Reference proteome</keyword>
<gene>
    <name evidence="1" type="ORF">PsorP6_011315</name>
</gene>
<accession>A0ACC0WLP3</accession>